<accession>A0A1M2V9S3</accession>
<name>A0A1M2V9S3_TRAPU</name>
<protein>
    <submittedName>
        <fullName evidence="2">Uncharacterized protein</fullName>
    </submittedName>
</protein>
<feature type="compositionally biased region" description="Polar residues" evidence="1">
    <location>
        <begin position="39"/>
        <end position="53"/>
    </location>
</feature>
<comment type="caution">
    <text evidence="2">The sequence shown here is derived from an EMBL/GenBank/DDBJ whole genome shotgun (WGS) entry which is preliminary data.</text>
</comment>
<dbReference type="OrthoDB" id="3268823at2759"/>
<evidence type="ECO:0000313" key="3">
    <source>
        <dbReference type="Proteomes" id="UP000184267"/>
    </source>
</evidence>
<dbReference type="Proteomes" id="UP000184267">
    <property type="component" value="Unassembled WGS sequence"/>
</dbReference>
<reference evidence="2 3" key="1">
    <citation type="submission" date="2016-10" db="EMBL/GenBank/DDBJ databases">
        <title>Genome sequence of the basidiomycete white-rot fungus Trametes pubescens.</title>
        <authorList>
            <person name="Makela M.R."/>
            <person name="Granchi Z."/>
            <person name="Peng M."/>
            <person name="De Vries R.P."/>
            <person name="Grigoriev I."/>
            <person name="Riley R."/>
            <person name="Hilden K."/>
        </authorList>
    </citation>
    <scope>NUCLEOTIDE SEQUENCE [LARGE SCALE GENOMIC DNA]</scope>
    <source>
        <strain evidence="2 3">FBCC735</strain>
    </source>
</reference>
<feature type="region of interest" description="Disordered" evidence="1">
    <location>
        <begin position="1"/>
        <end position="53"/>
    </location>
</feature>
<feature type="region of interest" description="Disordered" evidence="1">
    <location>
        <begin position="72"/>
        <end position="102"/>
    </location>
</feature>
<proteinExistence type="predicted"/>
<gene>
    <name evidence="2" type="ORF">TRAPUB_4903</name>
</gene>
<feature type="compositionally biased region" description="Polar residues" evidence="1">
    <location>
        <begin position="12"/>
        <end position="27"/>
    </location>
</feature>
<evidence type="ECO:0000256" key="1">
    <source>
        <dbReference type="SAM" id="MobiDB-lite"/>
    </source>
</evidence>
<sequence>MSGLPPVIDSAQPGTPSSEWARSTTTAALGRTEPAPAFSATNDNTSIPLTTGGVSVSSVNDAQKGTFDAKTYHVAPTTPGSEFPGAYPPTPGERPGGPISADTVRETATNAATTAQSAATTAGGYIQSAATTAAGYLPQGVVDTVTSYMRE</sequence>
<organism evidence="2 3">
    <name type="scientific">Trametes pubescens</name>
    <name type="common">White-rot fungus</name>
    <dbReference type="NCBI Taxonomy" id="154538"/>
    <lineage>
        <taxon>Eukaryota</taxon>
        <taxon>Fungi</taxon>
        <taxon>Dikarya</taxon>
        <taxon>Basidiomycota</taxon>
        <taxon>Agaricomycotina</taxon>
        <taxon>Agaricomycetes</taxon>
        <taxon>Polyporales</taxon>
        <taxon>Polyporaceae</taxon>
        <taxon>Trametes</taxon>
    </lineage>
</organism>
<dbReference type="AlphaFoldDB" id="A0A1M2V9S3"/>
<keyword evidence="3" id="KW-1185">Reference proteome</keyword>
<evidence type="ECO:0000313" key="2">
    <source>
        <dbReference type="EMBL" id="OJT04388.1"/>
    </source>
</evidence>
<dbReference type="EMBL" id="MNAD01001542">
    <property type="protein sequence ID" value="OJT04388.1"/>
    <property type="molecule type" value="Genomic_DNA"/>
</dbReference>